<evidence type="ECO:0000313" key="2">
    <source>
        <dbReference type="Proteomes" id="UP000183487"/>
    </source>
</evidence>
<accession>A0A1H1IUH7</accession>
<dbReference type="InterPro" id="IPR058532">
    <property type="entry name" value="YjbR/MT2646/Rv2570-like"/>
</dbReference>
<dbReference type="Gene3D" id="3.90.1150.30">
    <property type="match status" value="1"/>
</dbReference>
<keyword evidence="2" id="KW-1185">Reference proteome</keyword>
<dbReference type="InterPro" id="IPR038056">
    <property type="entry name" value="YjbR-like_sf"/>
</dbReference>
<name>A0A1H1IUH7_9BURK</name>
<gene>
    <name evidence="1" type="ORF">SAMN05443245_5703</name>
</gene>
<sequence length="123" mass="13416">MATLTFETVRKLGLSLPGVTDGTAYGAPALKFDRKILACVPTNKSAEPDCIVVRIDFDHRARLLEQHPETYYITGHYERYPSVLVRLSAITQAGLSELLTQACAAVSAPRASQAVKSRHSKGM</sequence>
<evidence type="ECO:0000313" key="1">
    <source>
        <dbReference type="EMBL" id="SDR41375.1"/>
    </source>
</evidence>
<evidence type="ECO:0008006" key="3">
    <source>
        <dbReference type="Google" id="ProtNLM"/>
    </source>
</evidence>
<proteinExistence type="predicted"/>
<organism evidence="1 2">
    <name type="scientific">Paraburkholderia fungorum</name>
    <dbReference type="NCBI Taxonomy" id="134537"/>
    <lineage>
        <taxon>Bacteria</taxon>
        <taxon>Pseudomonadati</taxon>
        <taxon>Pseudomonadota</taxon>
        <taxon>Betaproteobacteria</taxon>
        <taxon>Burkholderiales</taxon>
        <taxon>Burkholderiaceae</taxon>
        <taxon>Paraburkholderia</taxon>
    </lineage>
</organism>
<dbReference type="OrthoDB" id="954305at2"/>
<dbReference type="Pfam" id="PF04237">
    <property type="entry name" value="YjbR"/>
    <property type="match status" value="1"/>
</dbReference>
<dbReference type="EMBL" id="FNKP01000002">
    <property type="protein sequence ID" value="SDR41375.1"/>
    <property type="molecule type" value="Genomic_DNA"/>
</dbReference>
<dbReference type="AlphaFoldDB" id="A0A1H1IUH7"/>
<dbReference type="SUPFAM" id="SSF142906">
    <property type="entry name" value="YjbR-like"/>
    <property type="match status" value="1"/>
</dbReference>
<protein>
    <recommendedName>
        <fullName evidence="3">MmcQ/YjbR family DNA-binding protein</fullName>
    </recommendedName>
</protein>
<reference evidence="2" key="1">
    <citation type="submission" date="2016-10" db="EMBL/GenBank/DDBJ databases">
        <authorList>
            <person name="Varghese N."/>
        </authorList>
    </citation>
    <scope>NUCLEOTIDE SEQUENCE [LARGE SCALE GENOMIC DNA]</scope>
    <source>
        <strain evidence="2">GAS106B</strain>
    </source>
</reference>
<dbReference type="Proteomes" id="UP000183487">
    <property type="component" value="Unassembled WGS sequence"/>
</dbReference>
<dbReference type="RefSeq" id="WP_074770711.1">
    <property type="nucleotide sequence ID" value="NZ_FNKP01000002.1"/>
</dbReference>